<evidence type="ECO:0000256" key="1">
    <source>
        <dbReference type="ARBA" id="ARBA00009437"/>
    </source>
</evidence>
<dbReference type="Proteomes" id="UP000031838">
    <property type="component" value="Chromosome 1"/>
</dbReference>
<accession>A0A0B6RUV5</accession>
<dbReference type="InterPro" id="IPR005119">
    <property type="entry name" value="LysR_subst-bd"/>
</dbReference>
<dbReference type="SUPFAM" id="SSF53850">
    <property type="entry name" value="Periplasmic binding protein-like II"/>
    <property type="match status" value="1"/>
</dbReference>
<sequence>MASRTNLDMDVLRTFVTGFELGSFARAAERLGRSQSAVSTQLRRLEEQVGQPLVQKSGRGLALTTAGESLLGYAKRLLALNDEAVESLRGTDVAGWARLGLPQDFAEGWLPAVLQRFARAHPKVRVEVQVDRAVPLVERTLRGELDIALVWGESAGMPRGEKVADVPLQWIGAPGWPGVASLGAEPLPFAAFAPPCGFRSAAVAALDAAGLPWRLVFTSPSLSGLWAAAEGGLGITARTAIHLPKTLAALDPAATGLPRLPSIPLVLCRAETDPPAAVERLTAILLEMVRDEIGMAAERAA</sequence>
<dbReference type="PANTHER" id="PTHR30579">
    <property type="entry name" value="TRANSCRIPTIONAL REGULATOR"/>
    <property type="match status" value="1"/>
</dbReference>
<evidence type="ECO:0000313" key="7">
    <source>
        <dbReference type="Proteomes" id="UP000031838"/>
    </source>
</evidence>
<dbReference type="HOGENOM" id="CLU_039613_1_0_4"/>
<evidence type="ECO:0000256" key="2">
    <source>
        <dbReference type="ARBA" id="ARBA00023015"/>
    </source>
</evidence>
<dbReference type="InterPro" id="IPR050176">
    <property type="entry name" value="LTTR"/>
</dbReference>
<dbReference type="Gene3D" id="1.10.10.10">
    <property type="entry name" value="Winged helix-like DNA-binding domain superfamily/Winged helix DNA-binding domain"/>
    <property type="match status" value="1"/>
</dbReference>
<organism evidence="6 7">
    <name type="scientific">Burkholderia plantarii</name>
    <dbReference type="NCBI Taxonomy" id="41899"/>
    <lineage>
        <taxon>Bacteria</taxon>
        <taxon>Pseudomonadati</taxon>
        <taxon>Pseudomonadota</taxon>
        <taxon>Betaproteobacteria</taxon>
        <taxon>Burkholderiales</taxon>
        <taxon>Burkholderiaceae</taxon>
        <taxon>Burkholderia</taxon>
    </lineage>
</organism>
<keyword evidence="4" id="KW-0804">Transcription</keyword>
<dbReference type="InterPro" id="IPR036388">
    <property type="entry name" value="WH-like_DNA-bd_sf"/>
</dbReference>
<evidence type="ECO:0000259" key="5">
    <source>
        <dbReference type="PROSITE" id="PS50931"/>
    </source>
</evidence>
<dbReference type="Pfam" id="PF00126">
    <property type="entry name" value="HTH_1"/>
    <property type="match status" value="1"/>
</dbReference>
<gene>
    <name evidence="6" type="ORF">BGL_1c14180</name>
</gene>
<dbReference type="Pfam" id="PF03466">
    <property type="entry name" value="LysR_substrate"/>
    <property type="match status" value="1"/>
</dbReference>
<keyword evidence="7" id="KW-1185">Reference proteome</keyword>
<dbReference type="RefSeq" id="WP_042624565.1">
    <property type="nucleotide sequence ID" value="NZ_BSTO01000026.1"/>
</dbReference>
<proteinExistence type="inferred from homology"/>
<comment type="similarity">
    <text evidence="1">Belongs to the LysR transcriptional regulatory family.</text>
</comment>
<name>A0A0B6RUV5_BURPL</name>
<dbReference type="PANTHER" id="PTHR30579:SF7">
    <property type="entry name" value="HTH-TYPE TRANSCRIPTIONAL REGULATOR LRHA-RELATED"/>
    <property type="match status" value="1"/>
</dbReference>
<keyword evidence="2" id="KW-0805">Transcription regulation</keyword>
<dbReference type="EMBL" id="CP002580">
    <property type="protein sequence ID" value="AJK45934.1"/>
    <property type="molecule type" value="Genomic_DNA"/>
</dbReference>
<reference evidence="7" key="1">
    <citation type="submission" date="2011-03" db="EMBL/GenBank/DDBJ databases">
        <authorList>
            <person name="Voget S."/>
            <person name="Streit W.R."/>
            <person name="Jaeger K.E."/>
            <person name="Daniel R."/>
        </authorList>
    </citation>
    <scope>NUCLEOTIDE SEQUENCE [LARGE SCALE GENOMIC DNA]</scope>
    <source>
        <strain evidence="7">PG1</strain>
    </source>
</reference>
<dbReference type="PROSITE" id="PS50931">
    <property type="entry name" value="HTH_LYSR"/>
    <property type="match status" value="1"/>
</dbReference>
<dbReference type="KEGG" id="bpla:bpln_1g13740"/>
<feature type="domain" description="HTH lysR-type" evidence="5">
    <location>
        <begin position="7"/>
        <end position="64"/>
    </location>
</feature>
<dbReference type="GO" id="GO:0003677">
    <property type="term" value="F:DNA binding"/>
    <property type="evidence" value="ECO:0007669"/>
    <property type="project" value="UniProtKB-KW"/>
</dbReference>
<dbReference type="Gene3D" id="3.40.190.10">
    <property type="entry name" value="Periplasmic binding protein-like II"/>
    <property type="match status" value="2"/>
</dbReference>
<dbReference type="AlphaFoldDB" id="A0A0B6RUV5"/>
<dbReference type="OrthoDB" id="6555293at2"/>
<dbReference type="KEGG" id="bgp:BGL_1c14180"/>
<dbReference type="PRINTS" id="PR00039">
    <property type="entry name" value="HTHLYSR"/>
</dbReference>
<dbReference type="SUPFAM" id="SSF46785">
    <property type="entry name" value="Winged helix' DNA-binding domain"/>
    <property type="match status" value="1"/>
</dbReference>
<dbReference type="GO" id="GO:0003700">
    <property type="term" value="F:DNA-binding transcription factor activity"/>
    <property type="evidence" value="ECO:0007669"/>
    <property type="project" value="InterPro"/>
</dbReference>
<dbReference type="InterPro" id="IPR000847">
    <property type="entry name" value="LysR_HTH_N"/>
</dbReference>
<dbReference type="InterPro" id="IPR036390">
    <property type="entry name" value="WH_DNA-bd_sf"/>
</dbReference>
<evidence type="ECO:0000256" key="4">
    <source>
        <dbReference type="ARBA" id="ARBA00023163"/>
    </source>
</evidence>
<reference evidence="6 7" key="2">
    <citation type="journal article" date="2016" name="Appl. Microbiol. Biotechnol.">
        <title>Mutations improving production and secretion of extracellular lipase by Burkholderia glumae PG1.</title>
        <authorList>
            <person name="Knapp A."/>
            <person name="Voget S."/>
            <person name="Gao R."/>
            <person name="Zaburannyi N."/>
            <person name="Krysciak D."/>
            <person name="Breuer M."/>
            <person name="Hauer B."/>
            <person name="Streit W.R."/>
            <person name="Muller R."/>
            <person name="Daniel R."/>
            <person name="Jaeger K.E."/>
        </authorList>
    </citation>
    <scope>NUCLEOTIDE SEQUENCE [LARGE SCALE GENOMIC DNA]</scope>
    <source>
        <strain evidence="6 7">PG1</strain>
    </source>
</reference>
<evidence type="ECO:0000313" key="6">
    <source>
        <dbReference type="EMBL" id="AJK45934.1"/>
    </source>
</evidence>
<protein>
    <submittedName>
        <fullName evidence="6">Regulatory protein</fullName>
    </submittedName>
</protein>
<dbReference type="FunFam" id="1.10.10.10:FF:000001">
    <property type="entry name" value="LysR family transcriptional regulator"/>
    <property type="match status" value="1"/>
</dbReference>
<keyword evidence="3" id="KW-0238">DNA-binding</keyword>
<evidence type="ECO:0000256" key="3">
    <source>
        <dbReference type="ARBA" id="ARBA00023125"/>
    </source>
</evidence>